<evidence type="ECO:0000256" key="1">
    <source>
        <dbReference type="SAM" id="Phobius"/>
    </source>
</evidence>
<sequence>MWLKLYDWVLRLSAHRRAPAWLAGLSVAESSFFPIPVDVMLAPMVMARPERALPLALLTTVASVIGGVIGFFIGLWLLDAAMPLIIDMGYLPAYETARLWFEQWGFWAVFLAGFTPIPYKVFTIAAGAGGMFLPLFVAASLVGRGGRFFLVALLVRWGGPKIEPHLKRYMDQIAWSTLAILVLGLLAYRYW</sequence>
<dbReference type="AlphaFoldDB" id="A0A1Y1SEP4"/>
<reference evidence="3 4" key="1">
    <citation type="submission" date="2013-04" db="EMBL/GenBank/DDBJ databases">
        <title>Oceanococcus atlanticus 22II-S10r2 Genome Sequencing.</title>
        <authorList>
            <person name="Lai Q."/>
            <person name="Li G."/>
            <person name="Shao Z."/>
        </authorList>
    </citation>
    <scope>NUCLEOTIDE SEQUENCE [LARGE SCALE GENOMIC DNA]</scope>
    <source>
        <strain evidence="3 4">22II-S10r2</strain>
    </source>
</reference>
<dbReference type="PANTHER" id="PTHR42709">
    <property type="entry name" value="ALKALINE PHOSPHATASE LIKE PROTEIN"/>
    <property type="match status" value="1"/>
</dbReference>
<dbReference type="InterPro" id="IPR051311">
    <property type="entry name" value="DedA_domain"/>
</dbReference>
<keyword evidence="1" id="KW-1133">Transmembrane helix</keyword>
<feature type="transmembrane region" description="Helical" evidence="1">
    <location>
        <begin position="20"/>
        <end position="41"/>
    </location>
</feature>
<evidence type="ECO:0000259" key="2">
    <source>
        <dbReference type="Pfam" id="PF09335"/>
    </source>
</evidence>
<feature type="transmembrane region" description="Helical" evidence="1">
    <location>
        <begin position="53"/>
        <end position="78"/>
    </location>
</feature>
<dbReference type="STRING" id="1317117.ATO7_08232"/>
<keyword evidence="1" id="KW-0812">Transmembrane</keyword>
<feature type="transmembrane region" description="Helical" evidence="1">
    <location>
        <begin position="131"/>
        <end position="153"/>
    </location>
</feature>
<proteinExistence type="predicted"/>
<feature type="transmembrane region" description="Helical" evidence="1">
    <location>
        <begin position="98"/>
        <end position="119"/>
    </location>
</feature>
<protein>
    <recommendedName>
        <fullName evidence="2">VTT domain-containing protein</fullName>
    </recommendedName>
</protein>
<dbReference type="Pfam" id="PF09335">
    <property type="entry name" value="VTT_dom"/>
    <property type="match status" value="1"/>
</dbReference>
<dbReference type="RefSeq" id="WP_083561221.1">
    <property type="nucleotide sequence ID" value="NZ_AQQV01000002.1"/>
</dbReference>
<evidence type="ECO:0000313" key="4">
    <source>
        <dbReference type="Proteomes" id="UP000192342"/>
    </source>
</evidence>
<gene>
    <name evidence="3" type="ORF">ATO7_08232</name>
</gene>
<dbReference type="OrthoDB" id="9810270at2"/>
<feature type="transmembrane region" description="Helical" evidence="1">
    <location>
        <begin position="173"/>
        <end position="190"/>
    </location>
</feature>
<dbReference type="PANTHER" id="PTHR42709:SF11">
    <property type="entry name" value="DEDA FAMILY PROTEIN"/>
    <property type="match status" value="1"/>
</dbReference>
<name>A0A1Y1SEP4_9GAMM</name>
<dbReference type="GO" id="GO:0005886">
    <property type="term" value="C:plasma membrane"/>
    <property type="evidence" value="ECO:0007669"/>
    <property type="project" value="TreeGrafter"/>
</dbReference>
<dbReference type="EMBL" id="AQQV01000002">
    <property type="protein sequence ID" value="ORE87012.1"/>
    <property type="molecule type" value="Genomic_DNA"/>
</dbReference>
<evidence type="ECO:0000313" key="3">
    <source>
        <dbReference type="EMBL" id="ORE87012.1"/>
    </source>
</evidence>
<accession>A0A1Y1SEP4</accession>
<dbReference type="InterPro" id="IPR032816">
    <property type="entry name" value="VTT_dom"/>
</dbReference>
<keyword evidence="1" id="KW-0472">Membrane</keyword>
<dbReference type="Proteomes" id="UP000192342">
    <property type="component" value="Unassembled WGS sequence"/>
</dbReference>
<organism evidence="3 4">
    <name type="scientific">Oceanococcus atlanticus</name>
    <dbReference type="NCBI Taxonomy" id="1317117"/>
    <lineage>
        <taxon>Bacteria</taxon>
        <taxon>Pseudomonadati</taxon>
        <taxon>Pseudomonadota</taxon>
        <taxon>Gammaproteobacteria</taxon>
        <taxon>Chromatiales</taxon>
        <taxon>Oceanococcaceae</taxon>
        <taxon>Oceanococcus</taxon>
    </lineage>
</organism>
<feature type="domain" description="VTT" evidence="2">
    <location>
        <begin position="36"/>
        <end position="155"/>
    </location>
</feature>
<keyword evidence="4" id="KW-1185">Reference proteome</keyword>
<comment type="caution">
    <text evidence="3">The sequence shown here is derived from an EMBL/GenBank/DDBJ whole genome shotgun (WGS) entry which is preliminary data.</text>
</comment>